<sequence>MFVRKFVAPTAAAIALAVGSASTVAVIPPTVAIAQEADGVNAPSPIDAALNSSKQVESAFGSAQDTSSAFGLNFWEILYKILDFFGLAKYFENFPFFALPGWKNPDRETRYIPKAETVSEGLVVTLIGDLLGPGVKYIMGLGAADLGMMAPLNDDGEFAIIFGDSFTGGKFGEGQWFSPTGMVGEKDSSGTIRVTRPLNDGIRAQPLIGYYSNIDMTTFIPSDVINLDGTLYMQGMWNKGLGNVTGTEIWKSTDNGKTWESVWKGDQFHLKGMGNLLSWEKGPDGYIYVVSSQFKRQDPVYLSRFRPWNIDDRDLWESYDPKTKTWGSKATPILRSYVKAGEMNLRYIQGHWVLAMFNEGTASIEVRVSKEIATNWDSIKPAHVVVAGRGGWYAPQNAHNFTQLYGGYIVPGSTLDNLDLVVSQWNTGDNSRYMSTQFNVKGLDKFFGIESAPVSHTTVGNQDVIEVAAENVTPRD</sequence>
<evidence type="ECO:0000313" key="4">
    <source>
        <dbReference type="Proteomes" id="UP000658613"/>
    </source>
</evidence>
<feature type="chain" id="PRO_5038757223" description="DUF4185 domain-containing protein" evidence="1">
    <location>
        <begin position="26"/>
        <end position="476"/>
    </location>
</feature>
<comment type="caution">
    <text evidence="3">The sequence shown here is derived from an EMBL/GenBank/DDBJ whole genome shotgun (WGS) entry which is preliminary data.</text>
</comment>
<feature type="signal peptide" evidence="1">
    <location>
        <begin position="1"/>
        <end position="25"/>
    </location>
</feature>
<organism evidence="3 4">
    <name type="scientific">Corynebacterium aquatimens</name>
    <dbReference type="NCBI Taxonomy" id="1190508"/>
    <lineage>
        <taxon>Bacteria</taxon>
        <taxon>Bacillati</taxon>
        <taxon>Actinomycetota</taxon>
        <taxon>Actinomycetes</taxon>
        <taxon>Mycobacteriales</taxon>
        <taxon>Corynebacteriaceae</taxon>
        <taxon>Corynebacterium</taxon>
    </lineage>
</organism>
<accession>A0A931DZW2</accession>
<dbReference type="RefSeq" id="WP_231375331.1">
    <property type="nucleotide sequence ID" value="NZ_CP046980.1"/>
</dbReference>
<dbReference type="Proteomes" id="UP000658613">
    <property type="component" value="Unassembled WGS sequence"/>
</dbReference>
<reference evidence="3" key="1">
    <citation type="submission" date="2020-11" db="EMBL/GenBank/DDBJ databases">
        <title>Sequencing the genomes of 1000 actinobacteria strains.</title>
        <authorList>
            <person name="Klenk H.-P."/>
        </authorList>
    </citation>
    <scope>NUCLEOTIDE SEQUENCE</scope>
    <source>
        <strain evidence="3">DSM 45632</strain>
    </source>
</reference>
<dbReference type="InterPro" id="IPR025442">
    <property type="entry name" value="DUF4185"/>
</dbReference>
<evidence type="ECO:0000256" key="1">
    <source>
        <dbReference type="SAM" id="SignalP"/>
    </source>
</evidence>
<feature type="domain" description="DUF4185" evidence="2">
    <location>
        <begin position="139"/>
        <end position="438"/>
    </location>
</feature>
<evidence type="ECO:0000313" key="3">
    <source>
        <dbReference type="EMBL" id="MBG6121267.1"/>
    </source>
</evidence>
<keyword evidence="1" id="KW-0732">Signal</keyword>
<name>A0A931DZW2_9CORY</name>
<proteinExistence type="predicted"/>
<evidence type="ECO:0000259" key="2">
    <source>
        <dbReference type="Pfam" id="PF13810"/>
    </source>
</evidence>
<protein>
    <recommendedName>
        <fullName evidence="2">DUF4185 domain-containing protein</fullName>
    </recommendedName>
</protein>
<dbReference type="Pfam" id="PF13810">
    <property type="entry name" value="DUF4185"/>
    <property type="match status" value="1"/>
</dbReference>
<dbReference type="EMBL" id="JADOUE010000001">
    <property type="protein sequence ID" value="MBG6121267.1"/>
    <property type="molecule type" value="Genomic_DNA"/>
</dbReference>
<gene>
    <name evidence="3" type="ORF">IW254_000236</name>
</gene>
<dbReference type="AlphaFoldDB" id="A0A931DZW2"/>
<keyword evidence="4" id="KW-1185">Reference proteome</keyword>